<evidence type="ECO:0000256" key="1">
    <source>
        <dbReference type="ARBA" id="ARBA00006068"/>
    </source>
</evidence>
<name>A0ABW4NN56_9LACT</name>
<keyword evidence="2" id="KW-1133">Transmembrane helix</keyword>
<gene>
    <name evidence="4" type="ORF">ACFSBK_08385</name>
</gene>
<evidence type="ECO:0000256" key="2">
    <source>
        <dbReference type="SAM" id="Phobius"/>
    </source>
</evidence>
<dbReference type="RefSeq" id="WP_058919890.1">
    <property type="nucleotide sequence ID" value="NZ_JBHSQC010000015.1"/>
</dbReference>
<proteinExistence type="inferred from homology"/>
<evidence type="ECO:0000313" key="4">
    <source>
        <dbReference type="EMBL" id="MFD1799864.1"/>
    </source>
</evidence>
<sequence>MKKQNYTTRLGNHRPKQKKKKTVLVLCLLLPVMVLILAGAVYFTKLYVTAQQAVDTSYHTLERENAIAVDPLTETTSILLMGIDDTESRNLGSARTDSLIYLTIDPNKHEVNMVSIPRDSYTDIMYNGVALNKDKINAAYSQGEEQATVESVENLLDVPIHYYVTFNFDAFLEIIDALGGIEVDVPITFSEQNAAGTLDQIHLEKGLQTLNGEQALALARTRKIDDDVKRGERQQLLIQAIVDKALSVGSITKYSDAINAVGNNMRTDLRFNDMLGIAQTGLDSGYTFNSYVFDWTDFTLNGASMVELYSDSVDFISHRLRVSLGLDVADERDTEDYTFQTNGIATYYGDNY</sequence>
<reference evidence="5" key="1">
    <citation type="journal article" date="2019" name="Int. J. Syst. Evol. Microbiol.">
        <title>The Global Catalogue of Microorganisms (GCM) 10K type strain sequencing project: providing services to taxonomists for standard genome sequencing and annotation.</title>
        <authorList>
            <consortium name="The Broad Institute Genomics Platform"/>
            <consortium name="The Broad Institute Genome Sequencing Center for Infectious Disease"/>
            <person name="Wu L."/>
            <person name="Ma J."/>
        </authorList>
    </citation>
    <scope>NUCLEOTIDE SEQUENCE [LARGE SCALE GENOMIC DNA]</scope>
    <source>
        <strain evidence="5">KCTC 42143</strain>
    </source>
</reference>
<dbReference type="InterPro" id="IPR050922">
    <property type="entry name" value="LytR/CpsA/Psr_CW_biosynth"/>
</dbReference>
<keyword evidence="2" id="KW-0812">Transmembrane</keyword>
<evidence type="ECO:0000313" key="5">
    <source>
        <dbReference type="Proteomes" id="UP001597285"/>
    </source>
</evidence>
<comment type="caution">
    <text evidence="4">The sequence shown here is derived from an EMBL/GenBank/DDBJ whole genome shotgun (WGS) entry which is preliminary data.</text>
</comment>
<dbReference type="InterPro" id="IPR004474">
    <property type="entry name" value="LytR_CpsA_psr"/>
</dbReference>
<feature type="domain" description="Cell envelope-related transcriptional attenuator" evidence="3">
    <location>
        <begin position="95"/>
        <end position="246"/>
    </location>
</feature>
<dbReference type="EMBL" id="JBHUFF010000014">
    <property type="protein sequence ID" value="MFD1799864.1"/>
    <property type="molecule type" value="Genomic_DNA"/>
</dbReference>
<evidence type="ECO:0000259" key="3">
    <source>
        <dbReference type="Pfam" id="PF03816"/>
    </source>
</evidence>
<comment type="similarity">
    <text evidence="1">Belongs to the LytR/CpsA/Psr (LCP) family.</text>
</comment>
<accession>A0ABW4NN56</accession>
<dbReference type="PANTHER" id="PTHR33392">
    <property type="entry name" value="POLYISOPRENYL-TEICHOIC ACID--PEPTIDOGLYCAN TEICHOIC ACID TRANSFERASE TAGU"/>
    <property type="match status" value="1"/>
</dbReference>
<keyword evidence="5" id="KW-1185">Reference proteome</keyword>
<dbReference type="Gene3D" id="3.40.630.190">
    <property type="entry name" value="LCP protein"/>
    <property type="match status" value="1"/>
</dbReference>
<organism evidence="4 5">
    <name type="scientific">Carnobacterium antarcticum</name>
    <dbReference type="NCBI Taxonomy" id="2126436"/>
    <lineage>
        <taxon>Bacteria</taxon>
        <taxon>Bacillati</taxon>
        <taxon>Bacillota</taxon>
        <taxon>Bacilli</taxon>
        <taxon>Lactobacillales</taxon>
        <taxon>Carnobacteriaceae</taxon>
        <taxon>Carnobacterium</taxon>
    </lineage>
</organism>
<dbReference type="PANTHER" id="PTHR33392:SF3">
    <property type="entry name" value="POLYISOPRENYL-TEICHOIC ACID--PEPTIDOGLYCAN TEICHOIC ACID TRANSFERASE TAGT"/>
    <property type="match status" value="1"/>
</dbReference>
<dbReference type="NCBIfam" id="TIGR00350">
    <property type="entry name" value="lytR_cpsA_psr"/>
    <property type="match status" value="1"/>
</dbReference>
<protein>
    <submittedName>
        <fullName evidence="4">LCP family protein</fullName>
    </submittedName>
</protein>
<dbReference type="Proteomes" id="UP001597285">
    <property type="component" value="Unassembled WGS sequence"/>
</dbReference>
<feature type="transmembrane region" description="Helical" evidence="2">
    <location>
        <begin position="21"/>
        <end position="43"/>
    </location>
</feature>
<dbReference type="Pfam" id="PF03816">
    <property type="entry name" value="LytR_cpsA_psr"/>
    <property type="match status" value="1"/>
</dbReference>
<keyword evidence="2" id="KW-0472">Membrane</keyword>